<keyword evidence="2" id="KW-1185">Reference proteome</keyword>
<dbReference type="EMBL" id="BAAATD010000010">
    <property type="protein sequence ID" value="GAA2621663.1"/>
    <property type="molecule type" value="Genomic_DNA"/>
</dbReference>
<dbReference type="Proteomes" id="UP001501509">
    <property type="component" value="Unassembled WGS sequence"/>
</dbReference>
<gene>
    <name evidence="1" type="ORF">GCM10010411_67070</name>
</gene>
<protein>
    <recommendedName>
        <fullName evidence="3">GGDEF domain-containing protein</fullName>
    </recommendedName>
</protein>
<reference evidence="1 2" key="1">
    <citation type="journal article" date="2019" name="Int. J. Syst. Evol. Microbiol.">
        <title>The Global Catalogue of Microorganisms (GCM) 10K type strain sequencing project: providing services to taxonomists for standard genome sequencing and annotation.</title>
        <authorList>
            <consortium name="The Broad Institute Genomics Platform"/>
            <consortium name="The Broad Institute Genome Sequencing Center for Infectious Disease"/>
            <person name="Wu L."/>
            <person name="Ma J."/>
        </authorList>
    </citation>
    <scope>NUCLEOTIDE SEQUENCE [LARGE SCALE GENOMIC DNA]</scope>
    <source>
        <strain evidence="1 2">JCM 6833</strain>
    </source>
</reference>
<name>A0ABN3QB72_9ACTN</name>
<evidence type="ECO:0000313" key="1">
    <source>
        <dbReference type="EMBL" id="GAA2621663.1"/>
    </source>
</evidence>
<comment type="caution">
    <text evidence="1">The sequence shown here is derived from an EMBL/GenBank/DDBJ whole genome shotgun (WGS) entry which is preliminary data.</text>
</comment>
<sequence length="264" mass="27830">MGYLWSAPLPSDKAVLGADELRERWRSRSMEAGWSVPADWWSPAVEAVVTAARTGPGMAVACARLGRARGRAGIGIGETLDDLGALFAVLSWPDPPLSLVRCTAEGWVDSGLMELAAESCEDPLTGLMTLSYLRGRVSEIYRQAAALGDAAGTAVPDTHCLVVVDLPDGSEPWRRLAGAVVVAHDLRTVFAGGETLTLVGTGRAAALVPVGPRLEPALDSLRRLLTETSAKGHCPLGGQGVLVWVERLPESLTEALCLLEVLAC</sequence>
<proteinExistence type="predicted"/>
<organism evidence="1 2">
    <name type="scientific">Actinomadura fulvescens</name>
    <dbReference type="NCBI Taxonomy" id="46160"/>
    <lineage>
        <taxon>Bacteria</taxon>
        <taxon>Bacillati</taxon>
        <taxon>Actinomycetota</taxon>
        <taxon>Actinomycetes</taxon>
        <taxon>Streptosporangiales</taxon>
        <taxon>Thermomonosporaceae</taxon>
        <taxon>Actinomadura</taxon>
    </lineage>
</organism>
<dbReference type="RefSeq" id="WP_344546488.1">
    <property type="nucleotide sequence ID" value="NZ_BAAATD010000010.1"/>
</dbReference>
<evidence type="ECO:0000313" key="2">
    <source>
        <dbReference type="Proteomes" id="UP001501509"/>
    </source>
</evidence>
<evidence type="ECO:0008006" key="3">
    <source>
        <dbReference type="Google" id="ProtNLM"/>
    </source>
</evidence>
<accession>A0ABN3QB72</accession>